<dbReference type="PANTHER" id="PTHR34846:SF11">
    <property type="entry name" value="4-CARBOXYMUCONOLACTONE DECARBOXYLASE FAMILY PROTEIN (AFU_ORTHOLOGUE AFUA_6G11590)"/>
    <property type="match status" value="1"/>
</dbReference>
<gene>
    <name evidence="1" type="ORF">HERI1096_LOCUS1819</name>
</gene>
<name>A0A7S3AEU5_9EUKA</name>
<dbReference type="InterPro" id="IPR029032">
    <property type="entry name" value="AhpD-like"/>
</dbReference>
<dbReference type="Gene3D" id="1.20.1290.10">
    <property type="entry name" value="AhpD-like"/>
    <property type="match status" value="1"/>
</dbReference>
<accession>A0A7S3AEU5</accession>
<dbReference type="AlphaFoldDB" id="A0A7S3AEU5"/>
<evidence type="ECO:0008006" key="2">
    <source>
        <dbReference type="Google" id="ProtNLM"/>
    </source>
</evidence>
<sequence length="254" mass="27981">MTLRRTALRSRNIITGILGTATLVRAQAVGLLIPAHTSPASSDVACGPRIPPMVPPNLDEEQQRLYNNIVDTRINIVGEQALFDENGALRGPWNPEVASPALGQHLERLATAVRSSNSLEPRLYEVAILVVGVHWQAQFEWYAHEQIARKAGVAEAAFPLMRERARPERLVGVLREDEAAVYRLAFELMETKRVSSATYVETKAILGGDDRKMADLGMTMGCYSAVSTLLNMFEVALPEGVPLPFPEPPTTRRD</sequence>
<reference evidence="1" key="1">
    <citation type="submission" date="2021-01" db="EMBL/GenBank/DDBJ databases">
        <authorList>
            <person name="Corre E."/>
            <person name="Pelletier E."/>
            <person name="Niang G."/>
            <person name="Scheremetjew M."/>
            <person name="Finn R."/>
            <person name="Kale V."/>
            <person name="Holt S."/>
            <person name="Cochrane G."/>
            <person name="Meng A."/>
            <person name="Brown T."/>
            <person name="Cohen L."/>
        </authorList>
    </citation>
    <scope>NUCLEOTIDE SEQUENCE</scope>
    <source>
        <strain evidence="1">CCMP281</strain>
    </source>
</reference>
<proteinExistence type="predicted"/>
<dbReference type="PANTHER" id="PTHR34846">
    <property type="entry name" value="4-CARBOXYMUCONOLACTONE DECARBOXYLASE FAMILY PROTEIN (AFU_ORTHOLOGUE AFUA_6G11590)"/>
    <property type="match status" value="1"/>
</dbReference>
<evidence type="ECO:0000313" key="1">
    <source>
        <dbReference type="EMBL" id="CAE0099744.1"/>
    </source>
</evidence>
<dbReference type="EMBL" id="HBHX01003249">
    <property type="protein sequence ID" value="CAE0099744.1"/>
    <property type="molecule type" value="Transcribed_RNA"/>
</dbReference>
<organism evidence="1">
    <name type="scientific">Haptolina ericina</name>
    <dbReference type="NCBI Taxonomy" id="156174"/>
    <lineage>
        <taxon>Eukaryota</taxon>
        <taxon>Haptista</taxon>
        <taxon>Haptophyta</taxon>
        <taxon>Prymnesiophyceae</taxon>
        <taxon>Prymnesiales</taxon>
        <taxon>Prymnesiaceae</taxon>
        <taxon>Haptolina</taxon>
    </lineage>
</organism>
<protein>
    <recommendedName>
        <fullName evidence="2">Carboxymuconolactone decarboxylase-like domain-containing protein</fullName>
    </recommendedName>
</protein>
<dbReference type="SUPFAM" id="SSF69118">
    <property type="entry name" value="AhpD-like"/>
    <property type="match status" value="1"/>
</dbReference>